<dbReference type="PANTHER" id="PTHR43095">
    <property type="entry name" value="SUGAR KINASE"/>
    <property type="match status" value="1"/>
</dbReference>
<feature type="domain" description="Carbohydrate kinase FGGY N-terminal" evidence="3">
    <location>
        <begin position="40"/>
        <end position="276"/>
    </location>
</feature>
<sequence length="567" mass="62362">MIEPISLSSSSISRRNVEPNTGNILLFHNYRDRESNVPNVQKSATTLFDDVETCIDKTLSQLREKIVNATTTFSIIGIGFSTFCMNLIGVNHQNQLISNEDTMSYACNSPEISKECQTLKSKIGLAGAKNLYKRTGTPIHSCYALPQLRHHYKKLSTLAQQTSATKVHKWQTIGSICLSRWIAKDDITSDESSSLCLPFSLSEASWTGLLNYRTCEWDEEAVKLLPKECIDALPPISSEMEIFYKINSAYGVRWPEMQNHCRFFLGMGDGACANVGSKCSTSKRIAVTIGTSAAARICLPCPILNCPQSSLDKECVSSFPDIPLGLFCYRISKYHILLGGALTDGGSVIEWARSLLNLLDDDAFNECMSNITAKYATHLSLDKTRCDDTDAGKLTCVPFLSGERSTGFRTSASGCISGFNRNTTPSLFLGSCLEGVTTRIGVIIDLILCVAVCCNNGEKDCTIITSGTALQHNKVWRQMIADCTGKNVMMDESATESTSRGVARFVAFILNEGTNGNLRSDLAGFDDKEEQLYAIDICRSDSAMNGYWKEKILAQEELITAISPVWQ</sequence>
<accession>A0A7S0BW29</accession>
<evidence type="ECO:0008006" key="6">
    <source>
        <dbReference type="Google" id="ProtNLM"/>
    </source>
</evidence>
<protein>
    <recommendedName>
        <fullName evidence="6">Glycerol kinase</fullName>
    </recommendedName>
</protein>
<evidence type="ECO:0000259" key="4">
    <source>
        <dbReference type="Pfam" id="PF02782"/>
    </source>
</evidence>
<name>A0A7S0BW29_9STRA</name>
<dbReference type="EMBL" id="HBEL01000640">
    <property type="protein sequence ID" value="CAD8404191.1"/>
    <property type="molecule type" value="Transcribed_RNA"/>
</dbReference>
<dbReference type="InterPro" id="IPR043129">
    <property type="entry name" value="ATPase_NBD"/>
</dbReference>
<dbReference type="PANTHER" id="PTHR43095:SF2">
    <property type="entry name" value="GLUCONOKINASE"/>
    <property type="match status" value="1"/>
</dbReference>
<evidence type="ECO:0000256" key="2">
    <source>
        <dbReference type="ARBA" id="ARBA00022777"/>
    </source>
</evidence>
<dbReference type="InterPro" id="IPR050406">
    <property type="entry name" value="FGGY_Carb_Kinase"/>
</dbReference>
<dbReference type="GO" id="GO:0005975">
    <property type="term" value="P:carbohydrate metabolic process"/>
    <property type="evidence" value="ECO:0007669"/>
    <property type="project" value="InterPro"/>
</dbReference>
<dbReference type="SUPFAM" id="SSF53067">
    <property type="entry name" value="Actin-like ATPase domain"/>
    <property type="match status" value="2"/>
</dbReference>
<dbReference type="Pfam" id="PF00370">
    <property type="entry name" value="FGGY_N"/>
    <property type="match status" value="1"/>
</dbReference>
<organism evidence="5">
    <name type="scientific">Proboscia inermis</name>
    <dbReference type="NCBI Taxonomy" id="420281"/>
    <lineage>
        <taxon>Eukaryota</taxon>
        <taxon>Sar</taxon>
        <taxon>Stramenopiles</taxon>
        <taxon>Ochrophyta</taxon>
        <taxon>Bacillariophyta</taxon>
        <taxon>Coscinodiscophyceae</taxon>
        <taxon>Rhizosoleniophycidae</taxon>
        <taxon>Rhizosoleniales</taxon>
        <taxon>Rhizosoleniaceae</taxon>
        <taxon>Proboscia</taxon>
    </lineage>
</organism>
<keyword evidence="2" id="KW-0418">Kinase</keyword>
<dbReference type="AlphaFoldDB" id="A0A7S0BW29"/>
<evidence type="ECO:0000256" key="1">
    <source>
        <dbReference type="ARBA" id="ARBA00022679"/>
    </source>
</evidence>
<evidence type="ECO:0000259" key="3">
    <source>
        <dbReference type="Pfam" id="PF00370"/>
    </source>
</evidence>
<keyword evidence="1" id="KW-0808">Transferase</keyword>
<dbReference type="GO" id="GO:0016301">
    <property type="term" value="F:kinase activity"/>
    <property type="evidence" value="ECO:0007669"/>
    <property type="project" value="UniProtKB-KW"/>
</dbReference>
<dbReference type="InterPro" id="IPR018484">
    <property type="entry name" value="FGGY_N"/>
</dbReference>
<gene>
    <name evidence="5" type="ORF">PINE0816_LOCUS291</name>
</gene>
<dbReference type="Gene3D" id="3.30.420.40">
    <property type="match status" value="2"/>
</dbReference>
<reference evidence="5" key="1">
    <citation type="submission" date="2021-01" db="EMBL/GenBank/DDBJ databases">
        <authorList>
            <person name="Corre E."/>
            <person name="Pelletier E."/>
            <person name="Niang G."/>
            <person name="Scheremetjew M."/>
            <person name="Finn R."/>
            <person name="Kale V."/>
            <person name="Holt S."/>
            <person name="Cochrane G."/>
            <person name="Meng A."/>
            <person name="Brown T."/>
            <person name="Cohen L."/>
        </authorList>
    </citation>
    <scope>NUCLEOTIDE SEQUENCE</scope>
    <source>
        <strain evidence="5">CCAP1064/1</strain>
    </source>
</reference>
<dbReference type="InterPro" id="IPR018485">
    <property type="entry name" value="FGGY_C"/>
</dbReference>
<dbReference type="Pfam" id="PF02782">
    <property type="entry name" value="FGGY_C"/>
    <property type="match status" value="1"/>
</dbReference>
<evidence type="ECO:0000313" key="5">
    <source>
        <dbReference type="EMBL" id="CAD8404191.1"/>
    </source>
</evidence>
<proteinExistence type="predicted"/>
<feature type="domain" description="Carbohydrate kinase FGGY C-terminal" evidence="4">
    <location>
        <begin position="332"/>
        <end position="505"/>
    </location>
</feature>